<organism evidence="2 4">
    <name type="scientific">Leclercia adecarboxylata</name>
    <dbReference type="NCBI Taxonomy" id="83655"/>
    <lineage>
        <taxon>Bacteria</taxon>
        <taxon>Pseudomonadati</taxon>
        <taxon>Pseudomonadota</taxon>
        <taxon>Gammaproteobacteria</taxon>
        <taxon>Enterobacterales</taxon>
        <taxon>Enterobacteriaceae</taxon>
        <taxon>Leclercia</taxon>
    </lineage>
</organism>
<name>A0A4U9I0G4_9ENTR</name>
<dbReference type="RefSeq" id="WP_032612235.1">
    <property type="nucleotide sequence ID" value="NZ_CP083630.1"/>
</dbReference>
<accession>A0A4U9I0G4</accession>
<dbReference type="EMBL" id="PDLK01000002">
    <property type="protein sequence ID" value="PHH04986.1"/>
    <property type="molecule type" value="Genomic_DNA"/>
</dbReference>
<evidence type="ECO:0000313" key="1">
    <source>
        <dbReference type="EMBL" id="PHH04986.1"/>
    </source>
</evidence>
<dbReference type="EMBL" id="LR590464">
    <property type="protein sequence ID" value="VTP70527.1"/>
    <property type="molecule type" value="Genomic_DNA"/>
</dbReference>
<evidence type="ECO:0000313" key="2">
    <source>
        <dbReference type="EMBL" id="VTP70527.1"/>
    </source>
</evidence>
<reference evidence="2 4" key="3">
    <citation type="submission" date="2019-05" db="EMBL/GenBank/DDBJ databases">
        <authorList>
            <consortium name="Pathogen Informatics"/>
        </authorList>
    </citation>
    <scope>NUCLEOTIDE SEQUENCE [LARGE SCALE GENOMIC DNA]</scope>
    <source>
        <strain evidence="2 4">NCTC13032</strain>
    </source>
</reference>
<reference evidence="1" key="2">
    <citation type="submission" date="2017-09" db="EMBL/GenBank/DDBJ databases">
        <title>FDA dAtabase for Regulatory Grade micrObial Sequences (FDA-ARGOS): Supporting development and validation of Infectious Disease Dx tests.</title>
        <authorList>
            <person name="Minogue T."/>
            <person name="Wolcott M."/>
            <person name="Wasieloski L."/>
            <person name="Aguilar W."/>
            <person name="Moore D."/>
            <person name="Tallon L.J."/>
            <person name="Sadzewicz L."/>
            <person name="Ott S."/>
            <person name="Zhao X."/>
            <person name="Nagaraj S."/>
            <person name="Vavikolanu K."/>
            <person name="Aluvathingal J."/>
            <person name="Nadendla S."/>
            <person name="Sichtig H."/>
        </authorList>
    </citation>
    <scope>NUCLEOTIDE SEQUENCE</scope>
    <source>
        <strain evidence="1">FDAARGOS_404</strain>
    </source>
</reference>
<sequence>MAVIIQAKCECGEQISIELNCKLASRKDGKRPFYPDENVEPWSFVKDGERIHYSQDGVTTFRCRGCGGWLADTVPEAKFETDAPAKENQS</sequence>
<dbReference type="Proteomes" id="UP000222768">
    <property type="component" value="Unassembled WGS sequence"/>
</dbReference>
<reference evidence="3" key="1">
    <citation type="submission" date="2017-09" db="EMBL/GenBank/DDBJ databases">
        <title>FDA dAtabase for Regulatory Grade micrObial Sequences (FDA-ARGOS): Supporting development and validation of Infectious Disease Dx tests.</title>
        <authorList>
            <person name="Minogue T."/>
            <person name="Wolcott M."/>
            <person name="Wasieloski L."/>
            <person name="Aguilar W."/>
            <person name="Moore D."/>
            <person name="Tallon L."/>
            <person name="Sadzewicz L."/>
            <person name="Ott S."/>
            <person name="Zhao X."/>
            <person name="Nagaraj S."/>
            <person name="Vavikolanu K."/>
            <person name="Aluvathingal J."/>
            <person name="Nadendla S."/>
            <person name="Sichtig H."/>
        </authorList>
    </citation>
    <scope>NUCLEOTIDE SEQUENCE [LARGE SCALE GENOMIC DNA]</scope>
    <source>
        <strain evidence="3">FDAARGOS_404</strain>
    </source>
</reference>
<gene>
    <name evidence="1" type="ORF">CRX53_13980</name>
    <name evidence="2" type="ORF">NCTC13032_04762</name>
</gene>
<proteinExistence type="predicted"/>
<evidence type="ECO:0000313" key="4">
    <source>
        <dbReference type="Proteomes" id="UP000310719"/>
    </source>
</evidence>
<evidence type="ECO:0000313" key="3">
    <source>
        <dbReference type="Proteomes" id="UP000222768"/>
    </source>
</evidence>
<dbReference type="AlphaFoldDB" id="A0A4U9I0G4"/>
<protein>
    <submittedName>
        <fullName evidence="2">Uncharacterized protein</fullName>
    </submittedName>
</protein>
<dbReference type="Proteomes" id="UP000310719">
    <property type="component" value="Chromosome"/>
</dbReference>